<feature type="non-terminal residue" evidence="2">
    <location>
        <position position="301"/>
    </location>
</feature>
<dbReference type="Pfam" id="PF26616">
    <property type="entry name" value="CorA-like"/>
    <property type="match status" value="1"/>
</dbReference>
<reference evidence="2" key="1">
    <citation type="journal article" date="2023" name="Mol. Phylogenet. Evol.">
        <title>Genome-scale phylogeny and comparative genomics of the fungal order Sordariales.</title>
        <authorList>
            <person name="Hensen N."/>
            <person name="Bonometti L."/>
            <person name="Westerberg I."/>
            <person name="Brannstrom I.O."/>
            <person name="Guillou S."/>
            <person name="Cros-Aarteil S."/>
            <person name="Calhoun S."/>
            <person name="Haridas S."/>
            <person name="Kuo A."/>
            <person name="Mondo S."/>
            <person name="Pangilinan J."/>
            <person name="Riley R."/>
            <person name="LaButti K."/>
            <person name="Andreopoulos B."/>
            <person name="Lipzen A."/>
            <person name="Chen C."/>
            <person name="Yan M."/>
            <person name="Daum C."/>
            <person name="Ng V."/>
            <person name="Clum A."/>
            <person name="Steindorff A."/>
            <person name="Ohm R.A."/>
            <person name="Martin F."/>
            <person name="Silar P."/>
            <person name="Natvig D.O."/>
            <person name="Lalanne C."/>
            <person name="Gautier V."/>
            <person name="Ament-Velasquez S.L."/>
            <person name="Kruys A."/>
            <person name="Hutchinson M.I."/>
            <person name="Powell A.J."/>
            <person name="Barry K."/>
            <person name="Miller A.N."/>
            <person name="Grigoriev I.V."/>
            <person name="Debuchy R."/>
            <person name="Gladieux P."/>
            <person name="Hiltunen Thoren M."/>
            <person name="Johannesson H."/>
        </authorList>
    </citation>
    <scope>NUCLEOTIDE SEQUENCE</scope>
    <source>
        <strain evidence="2">CBS 532.94</strain>
    </source>
</reference>
<accession>A0AAN7C621</accession>
<keyword evidence="3" id="KW-1185">Reference proteome</keyword>
<organism evidence="2 3">
    <name type="scientific">Achaetomium macrosporum</name>
    <dbReference type="NCBI Taxonomy" id="79813"/>
    <lineage>
        <taxon>Eukaryota</taxon>
        <taxon>Fungi</taxon>
        <taxon>Dikarya</taxon>
        <taxon>Ascomycota</taxon>
        <taxon>Pezizomycotina</taxon>
        <taxon>Sordariomycetes</taxon>
        <taxon>Sordariomycetidae</taxon>
        <taxon>Sordariales</taxon>
        <taxon>Chaetomiaceae</taxon>
        <taxon>Achaetomium</taxon>
    </lineage>
</organism>
<dbReference type="EMBL" id="MU860217">
    <property type="protein sequence ID" value="KAK4236054.1"/>
    <property type="molecule type" value="Genomic_DNA"/>
</dbReference>
<evidence type="ECO:0000313" key="2">
    <source>
        <dbReference type="EMBL" id="KAK4236054.1"/>
    </source>
</evidence>
<sequence length="301" mass="33942">MTEKLVPEREAHGHFEEHPRTSALEWAPMPHEEIEAEEHSRRLLGIEQDRLFSKSNHNIEVLESNPAPGKGDGEYSFASVDELWKHLAQRPAPLIRHVFVEADDSHSPLNCSMSMLKCVFTYAQIPPPFLRAVYAFGSQEEEPTDAGLVGFGCDSAVIRRYPSGAKRSPYDHGEALVAAKALKTALATHPVYLSWRRRHWDRFIQDMRSNVGAALDGIATVPVDSDLNALTDGYALLTLRDAGTVMRNVEKFYMDAMETVGYFHDTIPTFRFKLEADRRTLVAAEVELKFLLPTMEKGIEF</sequence>
<feature type="domain" description="CorA-like transporter" evidence="1">
    <location>
        <begin position="40"/>
        <end position="157"/>
    </location>
</feature>
<gene>
    <name evidence="2" type="ORF">C8A03DRAFT_36062</name>
</gene>
<dbReference type="AlphaFoldDB" id="A0AAN7C621"/>
<reference evidence="2" key="2">
    <citation type="submission" date="2023-05" db="EMBL/GenBank/DDBJ databases">
        <authorList>
            <consortium name="Lawrence Berkeley National Laboratory"/>
            <person name="Steindorff A."/>
            <person name="Hensen N."/>
            <person name="Bonometti L."/>
            <person name="Westerberg I."/>
            <person name="Brannstrom I.O."/>
            <person name="Guillou S."/>
            <person name="Cros-Aarteil S."/>
            <person name="Calhoun S."/>
            <person name="Haridas S."/>
            <person name="Kuo A."/>
            <person name="Mondo S."/>
            <person name="Pangilinan J."/>
            <person name="Riley R."/>
            <person name="Labutti K."/>
            <person name="Andreopoulos B."/>
            <person name="Lipzen A."/>
            <person name="Chen C."/>
            <person name="Yanf M."/>
            <person name="Daum C."/>
            <person name="Ng V."/>
            <person name="Clum A."/>
            <person name="Ohm R."/>
            <person name="Martin F."/>
            <person name="Silar P."/>
            <person name="Natvig D."/>
            <person name="Lalanne C."/>
            <person name="Gautier V."/>
            <person name="Ament-Velasquez S.L."/>
            <person name="Kruys A."/>
            <person name="Hutchinson M.I."/>
            <person name="Powell A.J."/>
            <person name="Barry K."/>
            <person name="Miller A.N."/>
            <person name="Grigoriev I.V."/>
            <person name="Debuchy R."/>
            <person name="Gladieux P."/>
            <person name="Thoren M.H."/>
            <person name="Johannesson H."/>
        </authorList>
    </citation>
    <scope>NUCLEOTIDE SEQUENCE</scope>
    <source>
        <strain evidence="2">CBS 532.94</strain>
    </source>
</reference>
<evidence type="ECO:0000259" key="1">
    <source>
        <dbReference type="Pfam" id="PF26616"/>
    </source>
</evidence>
<name>A0AAN7C621_9PEZI</name>
<comment type="caution">
    <text evidence="2">The sequence shown here is derived from an EMBL/GenBank/DDBJ whole genome shotgun (WGS) entry which is preliminary data.</text>
</comment>
<dbReference type="Proteomes" id="UP001303760">
    <property type="component" value="Unassembled WGS sequence"/>
</dbReference>
<proteinExistence type="predicted"/>
<protein>
    <recommendedName>
        <fullName evidence="1">CorA-like transporter domain-containing protein</fullName>
    </recommendedName>
</protein>
<evidence type="ECO:0000313" key="3">
    <source>
        <dbReference type="Proteomes" id="UP001303760"/>
    </source>
</evidence>
<dbReference type="InterPro" id="IPR058257">
    <property type="entry name" value="CorA-like_dom"/>
</dbReference>